<accession>A0A516RJQ9</accession>
<evidence type="ECO:0000313" key="4">
    <source>
        <dbReference type="Proteomes" id="UP000316806"/>
    </source>
</evidence>
<dbReference type="Gene3D" id="3.10.450.50">
    <property type="match status" value="1"/>
</dbReference>
<dbReference type="RefSeq" id="WP_144323099.1">
    <property type="nucleotide sequence ID" value="NZ_CP040916.1"/>
</dbReference>
<reference evidence="3 4" key="1">
    <citation type="journal article" date="2019" name="J. Ind. Microbiol. Biotechnol.">
        <title>The complete genomic sequence of Streptomyces spectabilis NRRL-2792 and identification of secondary metabolite biosynthetic gene clusters.</title>
        <authorList>
            <person name="Sinha A."/>
            <person name="Phillips-Salemka S."/>
            <person name="Niraula T.A."/>
            <person name="Short K.A."/>
            <person name="Niraula N.P."/>
        </authorList>
    </citation>
    <scope>NUCLEOTIDE SEQUENCE [LARGE SCALE GENOMIC DNA]</scope>
    <source>
        <strain evidence="3 4">NRRL 2792</strain>
    </source>
</reference>
<dbReference type="SUPFAM" id="SSF54427">
    <property type="entry name" value="NTF2-like"/>
    <property type="match status" value="1"/>
</dbReference>
<dbReference type="InterPro" id="IPR032710">
    <property type="entry name" value="NTF2-like_dom_sf"/>
</dbReference>
<sequence length="118" mass="12523">MDTAADTHAVTNLIARYAELVDTGDVTDAAFLESGAAAEGSEAVGTMLRDTVIRYEDGTPRTHHATTSIAVESDRETVTARARSYVTVFPHAAAGLSSRSLPGLRRTGNSPSRNLSCW</sequence>
<dbReference type="InterPro" id="IPR037401">
    <property type="entry name" value="SnoaL-like"/>
</dbReference>
<feature type="compositionally biased region" description="Polar residues" evidence="1">
    <location>
        <begin position="107"/>
        <end position="118"/>
    </location>
</feature>
<proteinExistence type="predicted"/>
<dbReference type="EMBL" id="CP040916">
    <property type="protein sequence ID" value="QDQ15898.1"/>
    <property type="molecule type" value="Genomic_DNA"/>
</dbReference>
<organism evidence="3 4">
    <name type="scientific">Streptomyces spectabilis</name>
    <dbReference type="NCBI Taxonomy" id="68270"/>
    <lineage>
        <taxon>Bacteria</taxon>
        <taxon>Bacillati</taxon>
        <taxon>Actinomycetota</taxon>
        <taxon>Actinomycetes</taxon>
        <taxon>Kitasatosporales</taxon>
        <taxon>Streptomycetaceae</taxon>
        <taxon>Streptomyces</taxon>
    </lineage>
</organism>
<evidence type="ECO:0000259" key="2">
    <source>
        <dbReference type="Pfam" id="PF13577"/>
    </source>
</evidence>
<evidence type="ECO:0000256" key="1">
    <source>
        <dbReference type="SAM" id="MobiDB-lite"/>
    </source>
</evidence>
<evidence type="ECO:0000313" key="3">
    <source>
        <dbReference type="EMBL" id="QDQ15898.1"/>
    </source>
</evidence>
<dbReference type="Pfam" id="PF13577">
    <property type="entry name" value="SnoaL_4"/>
    <property type="match status" value="1"/>
</dbReference>
<name>A0A516RJQ9_STRST</name>
<dbReference type="AlphaFoldDB" id="A0A516RJQ9"/>
<protein>
    <recommendedName>
        <fullName evidence="2">SnoaL-like domain-containing protein</fullName>
    </recommendedName>
</protein>
<feature type="domain" description="SnoaL-like" evidence="2">
    <location>
        <begin position="3"/>
        <end position="92"/>
    </location>
</feature>
<gene>
    <name evidence="3" type="ORF">FH965_39520</name>
</gene>
<feature type="region of interest" description="Disordered" evidence="1">
    <location>
        <begin position="98"/>
        <end position="118"/>
    </location>
</feature>
<dbReference type="Proteomes" id="UP000316806">
    <property type="component" value="Chromosome"/>
</dbReference>